<evidence type="ECO:0000256" key="1">
    <source>
        <dbReference type="SAM" id="MobiDB-lite"/>
    </source>
</evidence>
<reference evidence="2" key="1">
    <citation type="submission" date="2015-11" db="EMBL/GenBank/DDBJ databases">
        <title>De novo transcriptome assembly of four potential Pierce s Disease insect vectors from Arizona vineyards.</title>
        <authorList>
            <person name="Tassone E.E."/>
        </authorList>
    </citation>
    <scope>NUCLEOTIDE SEQUENCE</scope>
</reference>
<organism evidence="2">
    <name type="scientific">Cuerna arida</name>
    <dbReference type="NCBI Taxonomy" id="1464854"/>
    <lineage>
        <taxon>Eukaryota</taxon>
        <taxon>Metazoa</taxon>
        <taxon>Ecdysozoa</taxon>
        <taxon>Arthropoda</taxon>
        <taxon>Hexapoda</taxon>
        <taxon>Insecta</taxon>
        <taxon>Pterygota</taxon>
        <taxon>Neoptera</taxon>
        <taxon>Paraneoptera</taxon>
        <taxon>Hemiptera</taxon>
        <taxon>Auchenorrhyncha</taxon>
        <taxon>Membracoidea</taxon>
        <taxon>Cicadellidae</taxon>
        <taxon>Cicadellinae</taxon>
        <taxon>Proconiini</taxon>
        <taxon>Cuerna</taxon>
    </lineage>
</organism>
<name>A0A1B6EZL2_9HEMI</name>
<feature type="non-terminal residue" evidence="2">
    <location>
        <position position="124"/>
    </location>
</feature>
<protein>
    <submittedName>
        <fullName evidence="2">Uncharacterized protein</fullName>
    </submittedName>
</protein>
<feature type="compositionally biased region" description="Polar residues" evidence="1">
    <location>
        <begin position="15"/>
        <end position="38"/>
    </location>
</feature>
<feature type="non-terminal residue" evidence="2">
    <location>
        <position position="1"/>
    </location>
</feature>
<evidence type="ECO:0000313" key="2">
    <source>
        <dbReference type="EMBL" id="JAS43358.1"/>
    </source>
</evidence>
<sequence length="124" mass="13876">KSNEPIIESLIHSPVHTTATQTTLPKTNRSIAKKNANSHYDKSSDRKSPLYGSLPFSSQSIYGVVNSPTKVPPRTVPGTIEKHREVNRSMITTDEVQKYKTDNDNEFSDDSLNERLITSINCET</sequence>
<dbReference type="AlphaFoldDB" id="A0A1B6EZL2"/>
<feature type="region of interest" description="Disordered" evidence="1">
    <location>
        <begin position="1"/>
        <end position="52"/>
    </location>
</feature>
<feature type="compositionally biased region" description="Basic and acidic residues" evidence="1">
    <location>
        <begin position="39"/>
        <end position="48"/>
    </location>
</feature>
<dbReference type="EMBL" id="GECZ01026411">
    <property type="protein sequence ID" value="JAS43358.1"/>
    <property type="molecule type" value="Transcribed_RNA"/>
</dbReference>
<gene>
    <name evidence="2" type="ORF">g.2658</name>
</gene>
<accession>A0A1B6EZL2</accession>
<proteinExistence type="predicted"/>